<evidence type="ECO:0000313" key="1">
    <source>
        <dbReference type="EMBL" id="AKN40824.1"/>
    </source>
</evidence>
<dbReference type="AlphaFoldDB" id="A0A0H4A3I7"/>
<reference evidence="1" key="1">
    <citation type="journal article" date="2015" name="MBio">
        <title>Eco-Evolutionary Dynamics of Episomes among Ecologically Cohesive Bacterial Populations.</title>
        <authorList>
            <person name="Xue H."/>
            <person name="Cordero O.X."/>
            <person name="Camas F.M."/>
            <person name="Trimble W."/>
            <person name="Meyer F."/>
            <person name="Guglielmini J."/>
            <person name="Rocha E.P."/>
            <person name="Polz M.F."/>
        </authorList>
    </citation>
    <scope>NUCLEOTIDE SEQUENCE</scope>
    <source>
        <strain evidence="1">1F_189</strain>
    </source>
</reference>
<dbReference type="EMBL" id="KP795709">
    <property type="protein sequence ID" value="AKN40824.1"/>
    <property type="molecule type" value="Genomic_DNA"/>
</dbReference>
<name>A0A0H4A3I7_9VIBR</name>
<protein>
    <submittedName>
        <fullName evidence="1">Uncharacterized protein</fullName>
    </submittedName>
</protein>
<proteinExistence type="predicted"/>
<organism evidence="1">
    <name type="scientific">Vibrio sp. 1F_189</name>
    <dbReference type="NCBI Taxonomy" id="1652826"/>
    <lineage>
        <taxon>Bacteria</taxon>
        <taxon>Pseudomonadati</taxon>
        <taxon>Pseudomonadota</taxon>
        <taxon>Gammaproteobacteria</taxon>
        <taxon>Vibrionales</taxon>
        <taxon>Vibrionaceae</taxon>
        <taxon>Vibrio</taxon>
    </lineage>
</organism>
<accession>A0A0H4A3I7</accession>
<sequence>MSKLKNRVIADKTYTITYGVNQTKKVNSAMNEVDETPKTFIKKAALAHAKKVSHPLG</sequence>